<dbReference type="Pfam" id="PF06737">
    <property type="entry name" value="Transglycosylas"/>
    <property type="match status" value="1"/>
</dbReference>
<evidence type="ECO:0000259" key="3">
    <source>
        <dbReference type="Pfam" id="PF06737"/>
    </source>
</evidence>
<dbReference type="InterPro" id="IPR010618">
    <property type="entry name" value="RPF"/>
</dbReference>
<feature type="compositionally biased region" description="Basic and acidic residues" evidence="2">
    <location>
        <begin position="62"/>
        <end position="107"/>
    </location>
</feature>
<accession>A0A345MDV2</accession>
<protein>
    <submittedName>
        <fullName evidence="4">Hydrolase</fullName>
    </submittedName>
</protein>
<evidence type="ECO:0000256" key="2">
    <source>
        <dbReference type="SAM" id="MobiDB-lite"/>
    </source>
</evidence>
<evidence type="ECO:0000313" key="4">
    <source>
        <dbReference type="EMBL" id="AXH68733.1"/>
    </source>
</evidence>
<gene>
    <name evidence="4" type="primary">18</name>
    <name evidence="4" type="ORF">SEA_SPARKLEGODDESS_18</name>
</gene>
<dbReference type="Gene3D" id="1.10.530.10">
    <property type="match status" value="1"/>
</dbReference>
<feature type="region of interest" description="Disordered" evidence="2">
    <location>
        <begin position="29"/>
        <end position="149"/>
    </location>
</feature>
<dbReference type="InterPro" id="IPR023346">
    <property type="entry name" value="Lysozyme-like_dom_sf"/>
</dbReference>
<feature type="domain" description="Resuscitation-promoting factor core lysozyme-like" evidence="3">
    <location>
        <begin position="161"/>
        <end position="226"/>
    </location>
</feature>
<dbReference type="EMBL" id="MH590589">
    <property type="protein sequence ID" value="AXH68733.1"/>
    <property type="molecule type" value="Genomic_DNA"/>
</dbReference>
<keyword evidence="1 4" id="KW-0378">Hydrolase</keyword>
<evidence type="ECO:0000256" key="1">
    <source>
        <dbReference type="ARBA" id="ARBA00022801"/>
    </source>
</evidence>
<organism evidence="4 5">
    <name type="scientific">Streptomyces phage SparkleGoddess</name>
    <dbReference type="NCBI Taxonomy" id="2283305"/>
    <lineage>
        <taxon>Viruses</taxon>
        <taxon>Duplodnaviria</taxon>
        <taxon>Heunggongvirae</taxon>
        <taxon>Uroviricota</taxon>
        <taxon>Caudoviricetes</taxon>
        <taxon>Stanwilliamsviridae</taxon>
        <taxon>Loccivirinae</taxon>
        <taxon>Gilsonvirus</taxon>
        <taxon>Gilsonvirus comrade</taxon>
    </lineage>
</organism>
<feature type="compositionally biased region" description="Basic and acidic residues" evidence="2">
    <location>
        <begin position="116"/>
        <end position="126"/>
    </location>
</feature>
<reference evidence="4 5" key="1">
    <citation type="submission" date="2018-07" db="EMBL/GenBank/DDBJ databases">
        <authorList>
            <person name="Dixon J."/>
            <person name="Knudsen H.R."/>
            <person name="Rock W."/>
            <person name="Scott A.N."/>
            <person name="Walsdorf S.L."/>
            <person name="Layton S.R."/>
            <person name="Nayek S."/>
            <person name="Kim T."/>
            <person name="Hughes L.E."/>
            <person name="Garlena R.A."/>
            <person name="Russell D.A."/>
            <person name="Pope W.H."/>
            <person name="Jacobs-Sera D."/>
            <person name="Hatfull G.F."/>
        </authorList>
    </citation>
    <scope>NUCLEOTIDE SEQUENCE [LARGE SCALE GENOMIC DNA]</scope>
</reference>
<dbReference type="CDD" id="cd13925">
    <property type="entry name" value="RPF"/>
    <property type="match status" value="1"/>
</dbReference>
<name>A0A345MDV2_9CAUD</name>
<sequence>MKRTFATLATVLAVAGTTSFVVVESNTERPVVAADSQSDRGEDDHRSSRSDTRQPLVSDIEQMARDKRLSQKAQAEKRVREIAEAEKKAAEEKARKEAQAEAAEKQRQAQLAAAAERARKQREANSKPRVYKPKVQQPRGNTNGNSNNHVAPGGIAACIRKYESGGNYRALNPSSGASGAYQFMDGTWQSVTGLPGKAMNYSPAQQDAAFWKLWNNGRGASHWVTAPRCGY</sequence>
<dbReference type="SUPFAM" id="SSF53955">
    <property type="entry name" value="Lysozyme-like"/>
    <property type="match status" value="1"/>
</dbReference>
<dbReference type="Proteomes" id="UP000259914">
    <property type="component" value="Segment"/>
</dbReference>
<feature type="compositionally biased region" description="Basic and acidic residues" evidence="2">
    <location>
        <begin position="37"/>
        <end position="52"/>
    </location>
</feature>
<evidence type="ECO:0000313" key="5">
    <source>
        <dbReference type="Proteomes" id="UP000259914"/>
    </source>
</evidence>
<feature type="compositionally biased region" description="Polar residues" evidence="2">
    <location>
        <begin position="138"/>
        <end position="149"/>
    </location>
</feature>
<dbReference type="GO" id="GO:0016787">
    <property type="term" value="F:hydrolase activity"/>
    <property type="evidence" value="ECO:0007669"/>
    <property type="project" value="UniProtKB-KW"/>
</dbReference>
<proteinExistence type="predicted"/>